<comment type="caution">
    <text evidence="1">The sequence shown here is derived from an EMBL/GenBank/DDBJ whole genome shotgun (WGS) entry which is preliminary data.</text>
</comment>
<dbReference type="Proteomes" id="UP001155280">
    <property type="component" value="Unassembled WGS sequence"/>
</dbReference>
<dbReference type="AlphaFoldDB" id="A0A9X2RBY2"/>
<dbReference type="EMBL" id="JANCNS010000003">
    <property type="protein sequence ID" value="MCP9201324.1"/>
    <property type="molecule type" value="Genomic_DNA"/>
</dbReference>
<protein>
    <submittedName>
        <fullName evidence="1">Uncharacterized protein</fullName>
    </submittedName>
</protein>
<proteinExistence type="predicted"/>
<organism evidence="1 2">
    <name type="scientific">Christiangramia oceanisediminis</name>
    <dbReference type="NCBI Taxonomy" id="2920386"/>
    <lineage>
        <taxon>Bacteria</taxon>
        <taxon>Pseudomonadati</taxon>
        <taxon>Bacteroidota</taxon>
        <taxon>Flavobacteriia</taxon>
        <taxon>Flavobacteriales</taxon>
        <taxon>Flavobacteriaceae</taxon>
        <taxon>Christiangramia</taxon>
    </lineage>
</organism>
<accession>A0A9X2RBY2</accession>
<evidence type="ECO:0000313" key="2">
    <source>
        <dbReference type="Proteomes" id="UP001155280"/>
    </source>
</evidence>
<dbReference type="RefSeq" id="WP_241552189.1">
    <property type="nucleotide sequence ID" value="NZ_JANCNS010000003.1"/>
</dbReference>
<evidence type="ECO:0000313" key="1">
    <source>
        <dbReference type="EMBL" id="MCP9201324.1"/>
    </source>
</evidence>
<sequence length="118" mass="13216">MSLDTYMAGRNFENLLRKVYPSKSVQANKSLLENALTMEQGHNFARHLGSAEKQFTGAQNKLIKTLAKLCTTKPYNSASKYFEELVDRTERCNSAVSLHEIVENALKKASSLDNSGSW</sequence>
<keyword evidence="2" id="KW-1185">Reference proteome</keyword>
<gene>
    <name evidence="1" type="ORF">MKO06_15550</name>
</gene>
<name>A0A9X2RBY2_9FLAO</name>
<reference evidence="1" key="1">
    <citation type="submission" date="2022-07" db="EMBL/GenBank/DDBJ databases">
        <title>Gramela sediminis sp. nov., isolated from deep-sea sediment of the Indian Ocean.</title>
        <authorList>
            <person name="Shi H."/>
        </authorList>
    </citation>
    <scope>NUCLEOTIDE SEQUENCE</scope>
    <source>
        <strain evidence="1">GC03-9</strain>
    </source>
</reference>